<organism evidence="12 13">
    <name type="scientific">Rhizocola hellebori</name>
    <dbReference type="NCBI Taxonomy" id="1392758"/>
    <lineage>
        <taxon>Bacteria</taxon>
        <taxon>Bacillati</taxon>
        <taxon>Actinomycetota</taxon>
        <taxon>Actinomycetes</taxon>
        <taxon>Micromonosporales</taxon>
        <taxon>Micromonosporaceae</taxon>
        <taxon>Rhizocola</taxon>
    </lineage>
</organism>
<sequence>MCRGDCMPTPFGNLPDGRAVQRHVIGSVQLELHVLDLGATAHQLHVAGHGNVLLGHGDAASQLETRAYLGSTVGRYANRIAKGQFTLDGHLYQLGTNEGPHTLHGGPDGFHRRLWRVVDVSASSITLALDSPDGDQGFPGNLSCTATYTVDGDTVTIAYRAHTDKPTPVNLTNHAYFNLDGEAGDSIDRHQIVVHASRYTPIAEDLIPLGRLAEVAASPLDLRVATPIGPVIRHPDQQLLWARGLDHNFAIDGLGMRPAASLYSAASGLGLTVSTDQPGLQVYTANHLDGAIAGPSGRVYRQGAGIALETQLFPDSPNQESFPTSILEPDHTYHSITTWQFSRDPEARA</sequence>
<feature type="binding site" evidence="11">
    <location>
        <begin position="174"/>
        <end position="176"/>
    </location>
    <ligand>
        <name>beta-D-galactose</name>
        <dbReference type="ChEBI" id="CHEBI:27667"/>
    </ligand>
</feature>
<dbReference type="InterPro" id="IPR011013">
    <property type="entry name" value="Gal_mutarotase_sf_dom"/>
</dbReference>
<comment type="caution">
    <text evidence="12">The sequence shown here is derived from an EMBL/GenBank/DDBJ whole genome shotgun (WGS) entry which is preliminary data.</text>
</comment>
<evidence type="ECO:0000313" key="13">
    <source>
        <dbReference type="Proteomes" id="UP000612899"/>
    </source>
</evidence>
<dbReference type="GO" id="GO:0006006">
    <property type="term" value="P:glucose metabolic process"/>
    <property type="evidence" value="ECO:0007669"/>
    <property type="project" value="TreeGrafter"/>
</dbReference>
<name>A0A8J3QF52_9ACTN</name>
<dbReference type="Gene3D" id="2.70.98.10">
    <property type="match status" value="1"/>
</dbReference>
<keyword evidence="13" id="KW-1185">Reference proteome</keyword>
<dbReference type="EC" id="5.1.3.3" evidence="4 8"/>
<feature type="active site" description="Proton acceptor" evidence="9">
    <location>
        <position position="309"/>
    </location>
</feature>
<dbReference type="NCBIfam" id="NF008277">
    <property type="entry name" value="PRK11055.1"/>
    <property type="match status" value="1"/>
</dbReference>
<comment type="pathway">
    <text evidence="2 8">Carbohydrate metabolism; hexose metabolism.</text>
</comment>
<accession>A0A8J3QF52</accession>
<evidence type="ECO:0000256" key="10">
    <source>
        <dbReference type="PIRSR" id="PIRSR005096-2"/>
    </source>
</evidence>
<evidence type="ECO:0000256" key="8">
    <source>
        <dbReference type="PIRNR" id="PIRNR005096"/>
    </source>
</evidence>
<dbReference type="SUPFAM" id="SSF74650">
    <property type="entry name" value="Galactose mutarotase-like"/>
    <property type="match status" value="1"/>
</dbReference>
<evidence type="ECO:0000256" key="2">
    <source>
        <dbReference type="ARBA" id="ARBA00005028"/>
    </source>
</evidence>
<evidence type="ECO:0000313" key="12">
    <source>
        <dbReference type="EMBL" id="GIH08452.1"/>
    </source>
</evidence>
<dbReference type="GO" id="GO:0004034">
    <property type="term" value="F:aldose 1-epimerase activity"/>
    <property type="evidence" value="ECO:0007669"/>
    <property type="project" value="UniProtKB-EC"/>
</dbReference>
<dbReference type="AlphaFoldDB" id="A0A8J3QF52"/>
<dbReference type="GO" id="GO:0033499">
    <property type="term" value="P:galactose catabolic process via UDP-galactose, Leloir pathway"/>
    <property type="evidence" value="ECO:0007669"/>
    <property type="project" value="TreeGrafter"/>
</dbReference>
<dbReference type="InterPro" id="IPR008183">
    <property type="entry name" value="Aldose_1/G6P_1-epimerase"/>
</dbReference>
<evidence type="ECO:0000256" key="7">
    <source>
        <dbReference type="ARBA" id="ARBA00023277"/>
    </source>
</evidence>
<comment type="similarity">
    <text evidence="3 8">Belongs to the aldose epimerase family.</text>
</comment>
<keyword evidence="6 8" id="KW-0413">Isomerase</keyword>
<gene>
    <name evidence="12" type="ORF">Rhe02_65190</name>
</gene>
<dbReference type="InterPro" id="IPR015443">
    <property type="entry name" value="Aldose_1-epimerase"/>
</dbReference>
<dbReference type="PANTHER" id="PTHR10091">
    <property type="entry name" value="ALDOSE-1-EPIMERASE"/>
    <property type="match status" value="1"/>
</dbReference>
<dbReference type="GO" id="GO:0030246">
    <property type="term" value="F:carbohydrate binding"/>
    <property type="evidence" value="ECO:0007669"/>
    <property type="project" value="InterPro"/>
</dbReference>
<evidence type="ECO:0000256" key="9">
    <source>
        <dbReference type="PIRSR" id="PIRSR005096-1"/>
    </source>
</evidence>
<evidence type="ECO:0000256" key="1">
    <source>
        <dbReference type="ARBA" id="ARBA00001614"/>
    </source>
</evidence>
<dbReference type="CDD" id="cd09019">
    <property type="entry name" value="galactose_mutarotase_like"/>
    <property type="match status" value="1"/>
</dbReference>
<dbReference type="Pfam" id="PF01263">
    <property type="entry name" value="Aldose_epim"/>
    <property type="match status" value="1"/>
</dbReference>
<dbReference type="Proteomes" id="UP000612899">
    <property type="component" value="Unassembled WGS sequence"/>
</dbReference>
<keyword evidence="7 8" id="KW-0119">Carbohydrate metabolism</keyword>
<proteinExistence type="inferred from homology"/>
<dbReference type="PANTHER" id="PTHR10091:SF0">
    <property type="entry name" value="GALACTOSE MUTAROTASE"/>
    <property type="match status" value="1"/>
</dbReference>
<reference evidence="12" key="1">
    <citation type="submission" date="2021-01" db="EMBL/GenBank/DDBJ databases">
        <title>Whole genome shotgun sequence of Rhizocola hellebori NBRC 109834.</title>
        <authorList>
            <person name="Komaki H."/>
            <person name="Tamura T."/>
        </authorList>
    </citation>
    <scope>NUCLEOTIDE SEQUENCE</scope>
    <source>
        <strain evidence="12">NBRC 109834</strain>
    </source>
</reference>
<feature type="binding site" evidence="10">
    <location>
        <position position="246"/>
    </location>
    <ligand>
        <name>beta-D-galactose</name>
        <dbReference type="ChEBI" id="CHEBI:27667"/>
    </ligand>
</feature>
<evidence type="ECO:0000256" key="3">
    <source>
        <dbReference type="ARBA" id="ARBA00006206"/>
    </source>
</evidence>
<protein>
    <recommendedName>
        <fullName evidence="5 8">Aldose 1-epimerase</fullName>
        <ecNumber evidence="4 8">5.1.3.3</ecNumber>
    </recommendedName>
</protein>
<dbReference type="PROSITE" id="PS00545">
    <property type="entry name" value="ALDOSE_1_EPIMERASE"/>
    <property type="match status" value="1"/>
</dbReference>
<dbReference type="EMBL" id="BONY01000049">
    <property type="protein sequence ID" value="GIH08452.1"/>
    <property type="molecule type" value="Genomic_DNA"/>
</dbReference>
<dbReference type="UniPathway" id="UPA00242"/>
<dbReference type="InterPro" id="IPR014718">
    <property type="entry name" value="GH-type_carb-bd"/>
</dbReference>
<evidence type="ECO:0000256" key="11">
    <source>
        <dbReference type="PIRSR" id="PIRSR005096-3"/>
    </source>
</evidence>
<feature type="active site" description="Proton donor" evidence="9">
    <location>
        <position position="174"/>
    </location>
</feature>
<dbReference type="GO" id="GO:0005737">
    <property type="term" value="C:cytoplasm"/>
    <property type="evidence" value="ECO:0007669"/>
    <property type="project" value="TreeGrafter"/>
</dbReference>
<comment type="catalytic activity">
    <reaction evidence="1 8">
        <text>alpha-D-glucose = beta-D-glucose</text>
        <dbReference type="Rhea" id="RHEA:10264"/>
        <dbReference type="ChEBI" id="CHEBI:15903"/>
        <dbReference type="ChEBI" id="CHEBI:17925"/>
        <dbReference type="EC" id="5.1.3.3"/>
    </reaction>
</comment>
<dbReference type="InterPro" id="IPR018052">
    <property type="entry name" value="Ald1_epimerase_CS"/>
</dbReference>
<evidence type="ECO:0000256" key="5">
    <source>
        <dbReference type="ARBA" id="ARBA00014165"/>
    </source>
</evidence>
<feature type="binding site" evidence="11">
    <location>
        <begin position="78"/>
        <end position="79"/>
    </location>
    <ligand>
        <name>beta-D-galactose</name>
        <dbReference type="ChEBI" id="CHEBI:27667"/>
    </ligand>
</feature>
<evidence type="ECO:0000256" key="4">
    <source>
        <dbReference type="ARBA" id="ARBA00013185"/>
    </source>
</evidence>
<dbReference type="InterPro" id="IPR047215">
    <property type="entry name" value="Galactose_mutarotase-like"/>
</dbReference>
<dbReference type="PIRSF" id="PIRSF005096">
    <property type="entry name" value="GALM"/>
    <property type="match status" value="1"/>
</dbReference>
<evidence type="ECO:0000256" key="6">
    <source>
        <dbReference type="ARBA" id="ARBA00023235"/>
    </source>
</evidence>